<keyword evidence="2" id="KW-1185">Reference proteome</keyword>
<dbReference type="EMBL" id="JAZGQO010000015">
    <property type="protein sequence ID" value="KAK6169524.1"/>
    <property type="molecule type" value="Genomic_DNA"/>
</dbReference>
<organism evidence="1 2">
    <name type="scientific">Patella caerulea</name>
    <name type="common">Rayed Mediterranean limpet</name>
    <dbReference type="NCBI Taxonomy" id="87958"/>
    <lineage>
        <taxon>Eukaryota</taxon>
        <taxon>Metazoa</taxon>
        <taxon>Spiralia</taxon>
        <taxon>Lophotrochozoa</taxon>
        <taxon>Mollusca</taxon>
        <taxon>Gastropoda</taxon>
        <taxon>Patellogastropoda</taxon>
        <taxon>Patelloidea</taxon>
        <taxon>Patellidae</taxon>
        <taxon>Patella</taxon>
    </lineage>
</organism>
<dbReference type="Proteomes" id="UP001347796">
    <property type="component" value="Unassembled WGS sequence"/>
</dbReference>
<protein>
    <submittedName>
        <fullName evidence="1">Uncharacterized protein</fullName>
    </submittedName>
</protein>
<sequence length="78" mass="9119">MSERETEKWRKSQRVKEKLKEAVNKTDTVATERILQEYEELGGECDIPHSIWVELCTSALKNRCLPMVKLLLPPRECC</sequence>
<comment type="caution">
    <text evidence="1">The sequence shown here is derived from an EMBL/GenBank/DDBJ whole genome shotgun (WGS) entry which is preliminary data.</text>
</comment>
<reference evidence="1 2" key="1">
    <citation type="submission" date="2024-01" db="EMBL/GenBank/DDBJ databases">
        <title>The genome of the rayed Mediterranean limpet Patella caerulea (Linnaeus, 1758).</title>
        <authorList>
            <person name="Anh-Thu Weber A."/>
            <person name="Halstead-Nussloch G."/>
        </authorList>
    </citation>
    <scope>NUCLEOTIDE SEQUENCE [LARGE SCALE GENOMIC DNA]</scope>
    <source>
        <strain evidence="1">AATW-2023a</strain>
        <tissue evidence="1">Whole specimen</tissue>
    </source>
</reference>
<evidence type="ECO:0000313" key="1">
    <source>
        <dbReference type="EMBL" id="KAK6169524.1"/>
    </source>
</evidence>
<name>A0AAN8J4P5_PATCE</name>
<proteinExistence type="predicted"/>
<gene>
    <name evidence="1" type="ORF">SNE40_020564</name>
</gene>
<dbReference type="AlphaFoldDB" id="A0AAN8J4P5"/>
<evidence type="ECO:0000313" key="2">
    <source>
        <dbReference type="Proteomes" id="UP001347796"/>
    </source>
</evidence>
<accession>A0AAN8J4P5</accession>